<comment type="caution">
    <text evidence="1">The sequence shown here is derived from an EMBL/GenBank/DDBJ whole genome shotgun (WGS) entry which is preliminary data.</text>
</comment>
<accession>A0ABW9KSK7</accession>
<dbReference type="Proteomes" id="UP001635788">
    <property type="component" value="Unassembled WGS sequence"/>
</dbReference>
<keyword evidence="2" id="KW-1185">Reference proteome</keyword>
<name>A0ABW9KSK7_XANCT</name>
<evidence type="ECO:0008006" key="3">
    <source>
        <dbReference type="Google" id="ProtNLM"/>
    </source>
</evidence>
<protein>
    <recommendedName>
        <fullName evidence="3">PIN domain-containing protein</fullName>
    </recommendedName>
</protein>
<gene>
    <name evidence="1" type="ORF">ACK3FC_05950</name>
</gene>
<organism evidence="1 2">
    <name type="scientific">Xanthomonas translucens pv. translucens</name>
    <dbReference type="NCBI Taxonomy" id="134875"/>
    <lineage>
        <taxon>Bacteria</taxon>
        <taxon>Pseudomonadati</taxon>
        <taxon>Pseudomonadota</taxon>
        <taxon>Gammaproteobacteria</taxon>
        <taxon>Lysobacterales</taxon>
        <taxon>Lysobacteraceae</taxon>
        <taxon>Xanthomonas</taxon>
        <taxon>Xanthomonas translucens group</taxon>
    </lineage>
</organism>
<dbReference type="RefSeq" id="WP_081049061.1">
    <property type="nucleotide sequence ID" value="NZ_CP064001.1"/>
</dbReference>
<dbReference type="EMBL" id="JBKAMQ010000002">
    <property type="protein sequence ID" value="MFN6506787.1"/>
    <property type="molecule type" value="Genomic_DNA"/>
</dbReference>
<evidence type="ECO:0000313" key="1">
    <source>
        <dbReference type="EMBL" id="MFN6506787.1"/>
    </source>
</evidence>
<proteinExistence type="predicted"/>
<evidence type="ECO:0000313" key="2">
    <source>
        <dbReference type="Proteomes" id="UP001635788"/>
    </source>
</evidence>
<reference evidence="1 2" key="1">
    <citation type="submission" date="2024-12" db="EMBL/GenBank/DDBJ databases">
        <authorList>
            <person name="Alaofin S."/>
            <person name="Velasco D."/>
            <person name="Li D."/>
            <person name="Baldwin T."/>
            <person name="Liu Z."/>
            <person name="Schachterle J.K."/>
        </authorList>
    </citation>
    <scope>NUCLEOTIDE SEQUENCE [LARGE SCALE GENOMIC DNA]</scope>
    <source>
        <strain evidence="1 2">B1</strain>
    </source>
</reference>
<sequence>MKAVIDTNVLLVANGQHTDVSADCVAECVKRLLTMQRSGVTVIDDGFRILKEYQHKTKLHPPKGVGDVFLKWLLRHADNPARVQQLALTETDENCFAEFPDPALEPAFDAPDRKFAAVAHAHPEKPPVWQAADCKWLDWWSSLHAKGVKVEFLCPQDACQFYRNKFPNKPDPALPENGP</sequence>